<dbReference type="EMBL" id="JBHSWB010000001">
    <property type="protein sequence ID" value="MFC6662094.1"/>
    <property type="molecule type" value="Genomic_DNA"/>
</dbReference>
<gene>
    <name evidence="2" type="ORF">ACFP90_18515</name>
</gene>
<evidence type="ECO:0000313" key="2">
    <source>
        <dbReference type="EMBL" id="MFC6662094.1"/>
    </source>
</evidence>
<dbReference type="InterPro" id="IPR053136">
    <property type="entry name" value="UTP_pyrophosphatase-like"/>
</dbReference>
<feature type="domain" description="YgjP-like metallopeptidase" evidence="1">
    <location>
        <begin position="20"/>
        <end position="218"/>
    </location>
</feature>
<proteinExistence type="predicted"/>
<keyword evidence="3" id="KW-1185">Reference proteome</keyword>
<dbReference type="Proteomes" id="UP001596317">
    <property type="component" value="Unassembled WGS sequence"/>
</dbReference>
<evidence type="ECO:0000313" key="3">
    <source>
        <dbReference type="Proteomes" id="UP001596317"/>
    </source>
</evidence>
<accession>A0ABW1ZME1</accession>
<evidence type="ECO:0000259" key="1">
    <source>
        <dbReference type="Pfam" id="PF01863"/>
    </source>
</evidence>
<comment type="caution">
    <text evidence="2">The sequence shown here is derived from an EMBL/GenBank/DDBJ whole genome shotgun (WGS) entry which is preliminary data.</text>
</comment>
<dbReference type="PANTHER" id="PTHR30399:SF1">
    <property type="entry name" value="UTP PYROPHOSPHATASE"/>
    <property type="match status" value="1"/>
</dbReference>
<dbReference type="PANTHER" id="PTHR30399">
    <property type="entry name" value="UNCHARACTERIZED PROTEIN YGJP"/>
    <property type="match status" value="1"/>
</dbReference>
<organism evidence="2 3">
    <name type="scientific">Deinococcus multiflagellatus</name>
    <dbReference type="NCBI Taxonomy" id="1656887"/>
    <lineage>
        <taxon>Bacteria</taxon>
        <taxon>Thermotogati</taxon>
        <taxon>Deinococcota</taxon>
        <taxon>Deinococci</taxon>
        <taxon>Deinococcales</taxon>
        <taxon>Deinococcaceae</taxon>
        <taxon>Deinococcus</taxon>
    </lineage>
</organism>
<dbReference type="Pfam" id="PF01863">
    <property type="entry name" value="YgjP-like"/>
    <property type="match status" value="1"/>
</dbReference>
<reference evidence="3" key="1">
    <citation type="journal article" date="2019" name="Int. J. Syst. Evol. Microbiol.">
        <title>The Global Catalogue of Microorganisms (GCM) 10K type strain sequencing project: providing services to taxonomists for standard genome sequencing and annotation.</title>
        <authorList>
            <consortium name="The Broad Institute Genomics Platform"/>
            <consortium name="The Broad Institute Genome Sequencing Center for Infectious Disease"/>
            <person name="Wu L."/>
            <person name="Ma J."/>
        </authorList>
    </citation>
    <scope>NUCLEOTIDE SEQUENCE [LARGE SCALE GENOMIC DNA]</scope>
    <source>
        <strain evidence="3">CCUG 63830</strain>
    </source>
</reference>
<dbReference type="CDD" id="cd07344">
    <property type="entry name" value="M48_yhfN_like"/>
    <property type="match status" value="1"/>
</dbReference>
<dbReference type="Gene3D" id="3.30.2010.10">
    <property type="entry name" value="Metalloproteases ('zincins'), catalytic domain"/>
    <property type="match status" value="1"/>
</dbReference>
<dbReference type="RefSeq" id="WP_224608646.1">
    <property type="nucleotide sequence ID" value="NZ_JAIQXV010000009.1"/>
</dbReference>
<dbReference type="InterPro" id="IPR002725">
    <property type="entry name" value="YgjP-like_metallopeptidase"/>
</dbReference>
<sequence>MSGWEVAGVPVTVKRSRRRRTVALQVKPGAVTLYAPLRVSTAQLQAILEARREWVAGHLAGYAARPPERPAAHHGQPLPFLGDTLTLVLDPARRTAQRVGDNLHLPDHDPQAALERWTRRACAEPYRALVADYAAGLGAAGRLGRVAVSNTRSRWGSCTAAGDIRLHWKLSRAPLPVLRYVALHEAAHLLELNHSPRYWAHVTRLMPEWPTHRDWLRTNGHTL</sequence>
<protein>
    <submittedName>
        <fullName evidence="2">M48 family metallopeptidase</fullName>
    </submittedName>
</protein>
<name>A0ABW1ZME1_9DEIO</name>